<sequence length="207" mass="24133">MNPNNTEYSLHTITPLGEVLSSSAYVNAFMKESYFFLDYSFGYDPSVNTVYYSGEHSPNQFLFIIDFGKKESHRMKLSMPTYFEPFGTYDNVNNIYYLLESLENDVSNFTLYSYDLNTKSENEPLTLKGFPGTTYSFLFSTNGQIYAASYNETEPTIMYIVYIDPTSSSASVVYTFEDSIEFSIDYWFIDNYFVKMTYDVILMNFIW</sequence>
<comment type="caution">
    <text evidence="1">The sequence shown here is derived from an EMBL/GenBank/DDBJ whole genome shotgun (WGS) entry which is preliminary data.</text>
</comment>
<dbReference type="AlphaFoldDB" id="A0A151Z928"/>
<reference evidence="1 2" key="1">
    <citation type="submission" date="2015-12" db="EMBL/GenBank/DDBJ databases">
        <title>Dictyostelia acquired genes for synthesis and detection of signals that induce cell-type specialization by lateral gene transfer from prokaryotes.</title>
        <authorList>
            <person name="Gloeckner G."/>
            <person name="Schaap P."/>
        </authorList>
    </citation>
    <scope>NUCLEOTIDE SEQUENCE [LARGE SCALE GENOMIC DNA]</scope>
    <source>
        <strain evidence="1 2">TK</strain>
    </source>
</reference>
<protein>
    <submittedName>
        <fullName evidence="1">Uncharacterized protein</fullName>
    </submittedName>
</protein>
<dbReference type="EMBL" id="LODT01000037">
    <property type="protein sequence ID" value="KYQ90451.1"/>
    <property type="molecule type" value="Genomic_DNA"/>
</dbReference>
<name>A0A151Z928_TIELA</name>
<gene>
    <name evidence="1" type="ORF">DLAC_09074</name>
</gene>
<dbReference type="InParanoid" id="A0A151Z928"/>
<dbReference type="Proteomes" id="UP000076078">
    <property type="component" value="Unassembled WGS sequence"/>
</dbReference>
<organism evidence="1 2">
    <name type="scientific">Tieghemostelium lacteum</name>
    <name type="common">Slime mold</name>
    <name type="synonym">Dictyostelium lacteum</name>
    <dbReference type="NCBI Taxonomy" id="361077"/>
    <lineage>
        <taxon>Eukaryota</taxon>
        <taxon>Amoebozoa</taxon>
        <taxon>Evosea</taxon>
        <taxon>Eumycetozoa</taxon>
        <taxon>Dictyostelia</taxon>
        <taxon>Dictyosteliales</taxon>
        <taxon>Raperosteliaceae</taxon>
        <taxon>Tieghemostelium</taxon>
    </lineage>
</organism>
<dbReference type="SUPFAM" id="SSF82171">
    <property type="entry name" value="DPP6 N-terminal domain-like"/>
    <property type="match status" value="1"/>
</dbReference>
<dbReference type="FunCoup" id="A0A151Z928">
    <property type="interactions" value="425"/>
</dbReference>
<evidence type="ECO:0000313" key="1">
    <source>
        <dbReference type="EMBL" id="KYQ90451.1"/>
    </source>
</evidence>
<evidence type="ECO:0000313" key="2">
    <source>
        <dbReference type="Proteomes" id="UP000076078"/>
    </source>
</evidence>
<accession>A0A151Z928</accession>
<keyword evidence="2" id="KW-1185">Reference proteome</keyword>
<proteinExistence type="predicted"/>